<feature type="domain" description="Plant heme peroxidase family profile" evidence="15">
    <location>
        <begin position="42"/>
        <end position="341"/>
    </location>
</feature>
<evidence type="ECO:0000256" key="8">
    <source>
        <dbReference type="ARBA" id="ARBA00022837"/>
    </source>
</evidence>
<dbReference type="PANTHER" id="PTHR31517:SF59">
    <property type="entry name" value="PEROXIDASE"/>
    <property type="match status" value="1"/>
</dbReference>
<comment type="similarity">
    <text evidence="14">Belongs to the peroxidase family. Classical plant (class III) peroxidase subfamily.</text>
</comment>
<evidence type="ECO:0000313" key="16">
    <source>
        <dbReference type="EMBL" id="MCD7456561.1"/>
    </source>
</evidence>
<gene>
    <name evidence="16" type="ORF">HAX54_032149</name>
</gene>
<keyword evidence="13 14" id="KW-0376">Hydrogen peroxide</keyword>
<dbReference type="CDD" id="cd00693">
    <property type="entry name" value="secretory_peroxidase"/>
    <property type="match status" value="1"/>
</dbReference>
<dbReference type="InterPro" id="IPR002016">
    <property type="entry name" value="Haem_peroxidase"/>
</dbReference>
<evidence type="ECO:0000256" key="6">
    <source>
        <dbReference type="ARBA" id="ARBA00022617"/>
    </source>
</evidence>
<dbReference type="PROSITE" id="PS50873">
    <property type="entry name" value="PEROXIDASE_4"/>
    <property type="match status" value="1"/>
</dbReference>
<evidence type="ECO:0000256" key="14">
    <source>
        <dbReference type="RuleBase" id="RU362060"/>
    </source>
</evidence>
<dbReference type="InterPro" id="IPR000823">
    <property type="entry name" value="Peroxidase_pln"/>
</dbReference>
<keyword evidence="7 14" id="KW-0479">Metal-binding</keyword>
<keyword evidence="14" id="KW-0732">Signal</keyword>
<comment type="caution">
    <text evidence="16">The sequence shown here is derived from an EMBL/GenBank/DDBJ whole genome shotgun (WGS) entry which is preliminary data.</text>
</comment>
<dbReference type="EMBL" id="JACEIK010000409">
    <property type="protein sequence ID" value="MCD7456561.1"/>
    <property type="molecule type" value="Genomic_DNA"/>
</dbReference>
<dbReference type="Proteomes" id="UP000823775">
    <property type="component" value="Unassembled WGS sequence"/>
</dbReference>
<name>A0ABS8SCH7_DATST</name>
<dbReference type="InterPro" id="IPR010255">
    <property type="entry name" value="Haem_peroxidase_sf"/>
</dbReference>
<dbReference type="PRINTS" id="PR00458">
    <property type="entry name" value="PEROXIDASE"/>
</dbReference>
<dbReference type="InterPro" id="IPR033905">
    <property type="entry name" value="Secretory_peroxidase"/>
</dbReference>
<evidence type="ECO:0000256" key="1">
    <source>
        <dbReference type="ARBA" id="ARBA00000189"/>
    </source>
</evidence>
<comment type="cofactor">
    <cofactor evidence="14">
        <name>Ca(2+)</name>
        <dbReference type="ChEBI" id="CHEBI:29108"/>
    </cofactor>
    <text evidence="14">Binds 2 calcium ions per subunit.</text>
</comment>
<dbReference type="Gene3D" id="1.10.520.10">
    <property type="match status" value="1"/>
</dbReference>
<dbReference type="PRINTS" id="PR00461">
    <property type="entry name" value="PLPEROXIDASE"/>
</dbReference>
<evidence type="ECO:0000259" key="15">
    <source>
        <dbReference type="PROSITE" id="PS50873"/>
    </source>
</evidence>
<keyword evidence="17" id="KW-1185">Reference proteome</keyword>
<reference evidence="16 17" key="1">
    <citation type="journal article" date="2021" name="BMC Genomics">
        <title>Datura genome reveals duplications of psychoactive alkaloid biosynthetic genes and high mutation rate following tissue culture.</title>
        <authorList>
            <person name="Rajewski A."/>
            <person name="Carter-House D."/>
            <person name="Stajich J."/>
            <person name="Litt A."/>
        </authorList>
    </citation>
    <scope>NUCLEOTIDE SEQUENCE [LARGE SCALE GENOMIC DNA]</scope>
    <source>
        <strain evidence="16">AR-01</strain>
    </source>
</reference>
<dbReference type="SUPFAM" id="SSF48113">
    <property type="entry name" value="Heme-dependent peroxidases"/>
    <property type="match status" value="1"/>
</dbReference>
<keyword evidence="6 14" id="KW-0349">Heme</keyword>
<organism evidence="16 17">
    <name type="scientific">Datura stramonium</name>
    <name type="common">Jimsonweed</name>
    <name type="synonym">Common thornapple</name>
    <dbReference type="NCBI Taxonomy" id="4076"/>
    <lineage>
        <taxon>Eukaryota</taxon>
        <taxon>Viridiplantae</taxon>
        <taxon>Streptophyta</taxon>
        <taxon>Embryophyta</taxon>
        <taxon>Tracheophyta</taxon>
        <taxon>Spermatophyta</taxon>
        <taxon>Magnoliopsida</taxon>
        <taxon>eudicotyledons</taxon>
        <taxon>Gunneridae</taxon>
        <taxon>Pentapetalae</taxon>
        <taxon>asterids</taxon>
        <taxon>lamiids</taxon>
        <taxon>Solanales</taxon>
        <taxon>Solanaceae</taxon>
        <taxon>Solanoideae</taxon>
        <taxon>Datureae</taxon>
        <taxon>Datura</taxon>
    </lineage>
</organism>
<keyword evidence="10 14" id="KW-0408">Iron</keyword>
<feature type="chain" id="PRO_5045001667" description="Peroxidase" evidence="14">
    <location>
        <begin position="33"/>
        <end position="347"/>
    </location>
</feature>
<dbReference type="Gene3D" id="1.10.420.10">
    <property type="entry name" value="Peroxidase, domain 2"/>
    <property type="match status" value="1"/>
</dbReference>
<keyword evidence="5 14" id="KW-0575">Peroxidase</keyword>
<evidence type="ECO:0000256" key="2">
    <source>
        <dbReference type="ARBA" id="ARBA00002322"/>
    </source>
</evidence>
<evidence type="ECO:0000256" key="3">
    <source>
        <dbReference type="ARBA" id="ARBA00012313"/>
    </source>
</evidence>
<sequence length="347" mass="38826">MEKYYSDFSSILLLSILMSFAAVSLNAGYTNAAVFLPPEDKPLVRHYYKKLNTCANVEPFVQHQVKLYWDKDKTITAKLLKMLYADCMVNGCDASILLTGPNTERNSSKNAMLQGGYLLIDKIKTVLEVRCPGAVSCSDILNLAVRDAVHYAGAPSYPVFLGRRDGLESNAAWIDYPSPSMSWEEGLAYFESKNLDVQDFVTLLGAHTMGQAHCSSFYDRLYNFKGTGKPDPSMKRSVLVSLRSQCPKNSKTDSAVYFTPEYGSNYTFSNKFYTKILAHESLLRVDQQLSYGGDTGELVNEYANSFEQFRRGFALSISRMGGLKVLTGKNGEIRKDCKFTNKNNPNM</sequence>
<evidence type="ECO:0000313" key="17">
    <source>
        <dbReference type="Proteomes" id="UP000823775"/>
    </source>
</evidence>
<comment type="catalytic activity">
    <reaction evidence="1 14">
        <text>2 a phenolic donor + H2O2 = 2 a phenolic radical donor + 2 H2O</text>
        <dbReference type="Rhea" id="RHEA:56136"/>
        <dbReference type="ChEBI" id="CHEBI:15377"/>
        <dbReference type="ChEBI" id="CHEBI:16240"/>
        <dbReference type="ChEBI" id="CHEBI:139520"/>
        <dbReference type="ChEBI" id="CHEBI:139521"/>
        <dbReference type="EC" id="1.11.1.7"/>
    </reaction>
</comment>
<comment type="cofactor">
    <cofactor evidence="14">
        <name>heme b</name>
        <dbReference type="ChEBI" id="CHEBI:60344"/>
    </cofactor>
    <text evidence="14">Binds 1 heme b (iron(II)-protoporphyrin IX) group per subunit.</text>
</comment>
<evidence type="ECO:0000256" key="5">
    <source>
        <dbReference type="ARBA" id="ARBA00022559"/>
    </source>
</evidence>
<evidence type="ECO:0000256" key="4">
    <source>
        <dbReference type="ARBA" id="ARBA00022525"/>
    </source>
</evidence>
<accession>A0ABS8SCH7</accession>
<dbReference type="Pfam" id="PF00141">
    <property type="entry name" value="peroxidase"/>
    <property type="match status" value="1"/>
</dbReference>
<keyword evidence="11" id="KW-1015">Disulfide bond</keyword>
<dbReference type="PANTHER" id="PTHR31517">
    <property type="match status" value="1"/>
</dbReference>
<evidence type="ECO:0000256" key="13">
    <source>
        <dbReference type="ARBA" id="ARBA00023324"/>
    </source>
</evidence>
<keyword evidence="8 14" id="KW-0106">Calcium</keyword>
<feature type="signal peptide" evidence="14">
    <location>
        <begin position="1"/>
        <end position="32"/>
    </location>
</feature>
<proteinExistence type="inferred from homology"/>
<evidence type="ECO:0000256" key="12">
    <source>
        <dbReference type="ARBA" id="ARBA00023180"/>
    </source>
</evidence>
<comment type="subcellular location">
    <subcellularLocation>
        <location evidence="14">Secreted</location>
    </subcellularLocation>
</comment>
<evidence type="ECO:0000256" key="7">
    <source>
        <dbReference type="ARBA" id="ARBA00022723"/>
    </source>
</evidence>
<evidence type="ECO:0000256" key="9">
    <source>
        <dbReference type="ARBA" id="ARBA00023002"/>
    </source>
</evidence>
<keyword evidence="4 14" id="KW-0964">Secreted</keyword>
<evidence type="ECO:0000256" key="10">
    <source>
        <dbReference type="ARBA" id="ARBA00023004"/>
    </source>
</evidence>
<dbReference type="EC" id="1.11.1.7" evidence="3 14"/>
<comment type="function">
    <text evidence="2">Removal of H(2)O(2), oxidation of toxic reductants, biosynthesis and degradation of lignin, suberization, auxin catabolism, response to environmental stresses such as wounding, pathogen attack and oxidative stress. These functions might be dependent on each isozyme/isoform in each plant tissue.</text>
</comment>
<protein>
    <recommendedName>
        <fullName evidence="3 14">Peroxidase</fullName>
        <ecNumber evidence="3 14">1.11.1.7</ecNumber>
    </recommendedName>
</protein>
<keyword evidence="12" id="KW-0325">Glycoprotein</keyword>
<evidence type="ECO:0000256" key="11">
    <source>
        <dbReference type="ARBA" id="ARBA00023157"/>
    </source>
</evidence>
<keyword evidence="9 14" id="KW-0560">Oxidoreductase</keyword>